<reference evidence="1 2" key="1">
    <citation type="journal article" date="2014" name="Int. J. Syst. Evol. Microbiol.">
        <title>Listeria floridensis sp. nov., Listeria aquatica sp. nov., Listeria cornellensis sp. nov., Listeria riparia sp. nov. and Listeria grandensis sp. nov., from agricultural and natural environments.</title>
        <authorList>
            <person name="den Bakker H.C."/>
            <person name="Warchocki S."/>
            <person name="Wright E.M."/>
            <person name="Allred A.F."/>
            <person name="Ahlstrom C."/>
            <person name="Manuel C.S."/>
            <person name="Stasiewicz M.J."/>
            <person name="Burrell A."/>
            <person name="Roof S."/>
            <person name="Strawn L."/>
            <person name="Fortes E.D."/>
            <person name="Nightingale K.K."/>
            <person name="Kephart D."/>
            <person name="Wiedmann M."/>
        </authorList>
    </citation>
    <scope>NUCLEOTIDE SEQUENCE [LARGE SCALE GENOMIC DNA]</scope>
    <source>
        <strain evidence="1 2">FSL S10-1187</strain>
    </source>
</reference>
<gene>
    <name evidence="1" type="ORF">MFLO_00845</name>
</gene>
<dbReference type="Proteomes" id="UP000019249">
    <property type="component" value="Unassembled WGS sequence"/>
</dbReference>
<name>A0ABN0RIJ1_9LIST</name>
<keyword evidence="2" id="KW-1185">Reference proteome</keyword>
<dbReference type="EMBL" id="AODF01000001">
    <property type="protein sequence ID" value="EUJ33743.1"/>
    <property type="molecule type" value="Genomic_DNA"/>
</dbReference>
<protein>
    <submittedName>
        <fullName evidence="1">Uncharacterized protein</fullName>
    </submittedName>
</protein>
<proteinExistence type="predicted"/>
<organism evidence="1 2">
    <name type="scientific">Listeria floridensis FSL S10-1187</name>
    <dbReference type="NCBI Taxonomy" id="1265817"/>
    <lineage>
        <taxon>Bacteria</taxon>
        <taxon>Bacillati</taxon>
        <taxon>Bacillota</taxon>
        <taxon>Bacilli</taxon>
        <taxon>Bacillales</taxon>
        <taxon>Listeriaceae</taxon>
        <taxon>Listeria</taxon>
    </lineage>
</organism>
<accession>A0ABN0RIJ1</accession>
<evidence type="ECO:0000313" key="1">
    <source>
        <dbReference type="EMBL" id="EUJ33743.1"/>
    </source>
</evidence>
<comment type="caution">
    <text evidence="1">The sequence shown here is derived from an EMBL/GenBank/DDBJ whole genome shotgun (WGS) entry which is preliminary data.</text>
</comment>
<sequence>MGINLALLLDFLAQIEDYELNSQVAIKVRNKTKEVCINLRNEIDFDKRNDCYWICATLAEVYFSFDEEENFRKIMSEADAYSPTKFERSSTIEQLQIIKKLKEIDINID</sequence>
<evidence type="ECO:0000313" key="2">
    <source>
        <dbReference type="Proteomes" id="UP000019249"/>
    </source>
</evidence>